<dbReference type="InterPro" id="IPR000914">
    <property type="entry name" value="SBP_5_dom"/>
</dbReference>
<dbReference type="AlphaFoldDB" id="A0AA41YJX7"/>
<evidence type="ECO:0000256" key="2">
    <source>
        <dbReference type="ARBA" id="ARBA00005695"/>
    </source>
</evidence>
<protein>
    <submittedName>
        <fullName evidence="6">ABC transporter substrate-binding protein</fullName>
    </submittedName>
</protein>
<keyword evidence="3 4" id="KW-0732">Signal</keyword>
<gene>
    <name evidence="6" type="ORF">OL599_02810</name>
</gene>
<dbReference type="InterPro" id="IPR006311">
    <property type="entry name" value="TAT_signal"/>
</dbReference>
<proteinExistence type="inferred from homology"/>
<comment type="caution">
    <text evidence="6">The sequence shown here is derived from an EMBL/GenBank/DDBJ whole genome shotgun (WGS) entry which is preliminary data.</text>
</comment>
<dbReference type="RefSeq" id="WP_264712073.1">
    <property type="nucleotide sequence ID" value="NZ_JAPDNT010000001.1"/>
</dbReference>
<comment type="similarity">
    <text evidence="2">Belongs to the bacterial solute-binding protein 5 family.</text>
</comment>
<dbReference type="GO" id="GO:0043190">
    <property type="term" value="C:ATP-binding cassette (ABC) transporter complex"/>
    <property type="evidence" value="ECO:0007669"/>
    <property type="project" value="InterPro"/>
</dbReference>
<feature type="domain" description="Solute-binding protein family 5" evidence="5">
    <location>
        <begin position="69"/>
        <end position="430"/>
    </location>
</feature>
<accession>A0AA41YJX7</accession>
<dbReference type="GO" id="GO:0015833">
    <property type="term" value="P:peptide transport"/>
    <property type="evidence" value="ECO:0007669"/>
    <property type="project" value="TreeGrafter"/>
</dbReference>
<evidence type="ECO:0000313" key="7">
    <source>
        <dbReference type="Proteomes" id="UP001165679"/>
    </source>
</evidence>
<name>A0AA41YJX7_9PROT</name>
<dbReference type="GO" id="GO:1904680">
    <property type="term" value="F:peptide transmembrane transporter activity"/>
    <property type="evidence" value="ECO:0007669"/>
    <property type="project" value="TreeGrafter"/>
</dbReference>
<dbReference type="Gene3D" id="3.90.76.10">
    <property type="entry name" value="Dipeptide-binding Protein, Domain 1"/>
    <property type="match status" value="1"/>
</dbReference>
<sequence length="524" mass="58098">MQRRRFLVGSAAALALPAIARAQASRVLRFVPDADLASLDPVWTTSYQTRDHGFMVYDTLFGSDSQFRPQPQMLDGAAVESDGLTWKLSLRTGLKFHDGERVLARDCVASIVRWGKRDTFGQALLAATDELFHADDRTIVFRLKYPFPLLPEALSKTAPSMCPIMPLRLAETDPFKQVTEAVGSGPYRYKADERVPGARVVWERNPDYVPREDAPSRTAGAKIANFDRIEWAIMPDTSTVASAIQRGEVDWWYTPPADLLALLKKAPGVKLQVIVPTGTIATMRFNHLQPPFDNPAIRRAMLGAIKQADYMTAVNGENADMWRDHVGYFCPNTPMASDAGIEALTGPRDLDQVKRNLAAAGYKGEKVVLLGPMDIPSTKALAEVTADLLKRLGMNLDFQAMDWATVVQRRVKTDPVDQGGWSIFQTSWSGLDQFNPAGHVFLRGNGRNAAPGWPTSPKIEELRDAWLRAPDLAAQQKIAEQLQLQAFQDVPYIPLGQTITPTAYRADLTGLLDGLPLFWNVRRS</sequence>
<dbReference type="InterPro" id="IPR039424">
    <property type="entry name" value="SBP_5"/>
</dbReference>
<dbReference type="Proteomes" id="UP001165679">
    <property type="component" value="Unassembled WGS sequence"/>
</dbReference>
<dbReference type="SUPFAM" id="SSF53850">
    <property type="entry name" value="Periplasmic binding protein-like II"/>
    <property type="match status" value="1"/>
</dbReference>
<reference evidence="6" key="2">
    <citation type="submission" date="2022-10" db="EMBL/GenBank/DDBJ databases">
        <authorList>
            <person name="Trinh H.N."/>
        </authorList>
    </citation>
    <scope>NUCLEOTIDE SEQUENCE</scope>
    <source>
        <strain evidence="6">RN2-1</strain>
    </source>
</reference>
<dbReference type="PIRSF" id="PIRSF002741">
    <property type="entry name" value="MppA"/>
    <property type="match status" value="1"/>
</dbReference>
<dbReference type="PANTHER" id="PTHR30290:SF38">
    <property type="entry name" value="D,D-DIPEPTIDE-BINDING PERIPLASMIC PROTEIN DDPA-RELATED"/>
    <property type="match status" value="1"/>
</dbReference>
<dbReference type="Gene3D" id="3.10.105.10">
    <property type="entry name" value="Dipeptide-binding Protein, Domain 3"/>
    <property type="match status" value="1"/>
</dbReference>
<evidence type="ECO:0000256" key="4">
    <source>
        <dbReference type="SAM" id="SignalP"/>
    </source>
</evidence>
<dbReference type="EMBL" id="JAPDNT010000001">
    <property type="protein sequence ID" value="MCW3473497.1"/>
    <property type="molecule type" value="Genomic_DNA"/>
</dbReference>
<organism evidence="6 7">
    <name type="scientific">Limobrevibacterium gyesilva</name>
    <dbReference type="NCBI Taxonomy" id="2991712"/>
    <lineage>
        <taxon>Bacteria</taxon>
        <taxon>Pseudomonadati</taxon>
        <taxon>Pseudomonadota</taxon>
        <taxon>Alphaproteobacteria</taxon>
        <taxon>Acetobacterales</taxon>
        <taxon>Acetobacteraceae</taxon>
        <taxon>Limobrevibacterium</taxon>
    </lineage>
</organism>
<evidence type="ECO:0000313" key="6">
    <source>
        <dbReference type="EMBL" id="MCW3473497.1"/>
    </source>
</evidence>
<evidence type="ECO:0000259" key="5">
    <source>
        <dbReference type="Pfam" id="PF00496"/>
    </source>
</evidence>
<evidence type="ECO:0000256" key="1">
    <source>
        <dbReference type="ARBA" id="ARBA00004418"/>
    </source>
</evidence>
<dbReference type="GO" id="GO:0030288">
    <property type="term" value="C:outer membrane-bounded periplasmic space"/>
    <property type="evidence" value="ECO:0007669"/>
    <property type="project" value="UniProtKB-ARBA"/>
</dbReference>
<dbReference type="CDD" id="cd08502">
    <property type="entry name" value="PBP2_NikA_DppA_OppA_like_16"/>
    <property type="match status" value="1"/>
</dbReference>
<feature type="signal peptide" evidence="4">
    <location>
        <begin position="1"/>
        <end position="24"/>
    </location>
</feature>
<dbReference type="Gene3D" id="3.40.190.10">
    <property type="entry name" value="Periplasmic binding protein-like II"/>
    <property type="match status" value="1"/>
</dbReference>
<dbReference type="PROSITE" id="PS51318">
    <property type="entry name" value="TAT"/>
    <property type="match status" value="1"/>
</dbReference>
<feature type="chain" id="PRO_5041372132" evidence="4">
    <location>
        <begin position="25"/>
        <end position="524"/>
    </location>
</feature>
<dbReference type="Pfam" id="PF00496">
    <property type="entry name" value="SBP_bac_5"/>
    <property type="match status" value="1"/>
</dbReference>
<dbReference type="InterPro" id="IPR030678">
    <property type="entry name" value="Peptide/Ni-bd"/>
</dbReference>
<comment type="subcellular location">
    <subcellularLocation>
        <location evidence="1">Periplasm</location>
    </subcellularLocation>
</comment>
<evidence type="ECO:0000256" key="3">
    <source>
        <dbReference type="ARBA" id="ARBA00022729"/>
    </source>
</evidence>
<dbReference type="PANTHER" id="PTHR30290">
    <property type="entry name" value="PERIPLASMIC BINDING COMPONENT OF ABC TRANSPORTER"/>
    <property type="match status" value="1"/>
</dbReference>
<keyword evidence="7" id="KW-1185">Reference proteome</keyword>
<reference evidence="6" key="1">
    <citation type="submission" date="2022-09" db="EMBL/GenBank/DDBJ databases">
        <title>Rhodovastum sp. nov. RN2-1 isolated from soil in Seongnam, South Korea.</title>
        <authorList>
            <person name="Le N.T."/>
        </authorList>
    </citation>
    <scope>NUCLEOTIDE SEQUENCE</scope>
    <source>
        <strain evidence="6">RN2-1</strain>
    </source>
</reference>